<dbReference type="Gene3D" id="2.160.20.10">
    <property type="entry name" value="Single-stranded right-handed beta-helix, Pectin lyase-like"/>
    <property type="match status" value="1"/>
</dbReference>
<proteinExistence type="predicted"/>
<keyword evidence="3" id="KW-1185">Reference proteome</keyword>
<dbReference type="InterPro" id="IPR012334">
    <property type="entry name" value="Pectin_lyas_fold"/>
</dbReference>
<name>A0A1M5JIF3_9FLAO</name>
<dbReference type="Pfam" id="PF12708">
    <property type="entry name" value="Pect-lyase_RHGA_epim"/>
    <property type="match status" value="1"/>
</dbReference>
<sequence>MATIELNDPFTGEWTCFLETEHAYDETTDIDDNMCDDIIYKKINNKYYRRILVDDTVNVKWFGAKGDGETDDTQAIKNAIRSSHSVRLDPGQYIINSTIEIPMEFSGLSISGSGSDIWDKNSTILTTKNSNTLFRGAEGLNTFKISNLIFNGKHDDHAITSGTIAMDFTEGGGLILDRVAVKNFSEYGLYSKRGLLRIENCYFRDNKVGAQIYSDSSISNSEFAAGDIPLRLVAGGNRLVNVWCNSGKISCLDIEPLDTNTGHQNTSITNLYIGEVDSPTEAYAIRIRGNDIKRVQQVQISNSFFVHAAGNSINGLVYADKADEIILNGINVLGRGLYSTASDYTSHFIKGINSNRITISSSVINGINKNAIYQGSNCYDWEIFNNVFNNCGDHIAVNDEGANIYVAETLGRTSVIGNKFLVASGSSVPYAAYVSSIDSLNWDSNFISYPNAIIVKDPTYTGSSENNFSGSFYRNGNDFKTINKAALTASYFDHGFVRPNKNLKHAQFFYDNNLKKPIWYDGLDSTWKDSTGTVV</sequence>
<dbReference type="SUPFAM" id="SSF51126">
    <property type="entry name" value="Pectin lyase-like"/>
    <property type="match status" value="2"/>
</dbReference>
<reference evidence="3" key="1">
    <citation type="submission" date="2016-11" db="EMBL/GenBank/DDBJ databases">
        <authorList>
            <person name="Varghese N."/>
            <person name="Submissions S."/>
        </authorList>
    </citation>
    <scope>NUCLEOTIDE SEQUENCE [LARGE SCALE GENOMIC DNA]</scope>
    <source>
        <strain evidence="3">DSM 19055</strain>
    </source>
</reference>
<dbReference type="OrthoDB" id="606446at2"/>
<dbReference type="GO" id="GO:0016829">
    <property type="term" value="F:lyase activity"/>
    <property type="evidence" value="ECO:0007669"/>
    <property type="project" value="UniProtKB-KW"/>
</dbReference>
<evidence type="ECO:0000313" key="3">
    <source>
        <dbReference type="Proteomes" id="UP000184047"/>
    </source>
</evidence>
<feature type="domain" description="Rhamnogalacturonase A/B/Epimerase-like pectate lyase" evidence="1">
    <location>
        <begin position="57"/>
        <end position="114"/>
    </location>
</feature>
<organism evidence="2 3">
    <name type="scientific">Chryseobacterium oranimense</name>
    <dbReference type="NCBI Taxonomy" id="421058"/>
    <lineage>
        <taxon>Bacteria</taxon>
        <taxon>Pseudomonadati</taxon>
        <taxon>Bacteroidota</taxon>
        <taxon>Flavobacteriia</taxon>
        <taxon>Flavobacteriales</taxon>
        <taxon>Weeksellaceae</taxon>
        <taxon>Chryseobacterium group</taxon>
        <taxon>Chryseobacterium</taxon>
    </lineage>
</organism>
<gene>
    <name evidence="2" type="ORF">SAMN05421866_0302</name>
</gene>
<keyword evidence="2" id="KW-0456">Lyase</keyword>
<dbReference type="Proteomes" id="UP000184047">
    <property type="component" value="Unassembled WGS sequence"/>
</dbReference>
<accession>A0A1M5JIF3</accession>
<dbReference type="RefSeq" id="WP_073059632.1">
    <property type="nucleotide sequence ID" value="NZ_FQWT01000001.1"/>
</dbReference>
<dbReference type="eggNOG" id="ENOG5033AJ0">
    <property type="taxonomic scope" value="Bacteria"/>
</dbReference>
<dbReference type="AlphaFoldDB" id="A0A1M5JIF3"/>
<dbReference type="EMBL" id="FQWT01000001">
    <property type="protein sequence ID" value="SHG39813.1"/>
    <property type="molecule type" value="Genomic_DNA"/>
</dbReference>
<protein>
    <submittedName>
        <fullName evidence="2">Pectate lyase superfamily protein</fullName>
    </submittedName>
</protein>
<dbReference type="InterPro" id="IPR011050">
    <property type="entry name" value="Pectin_lyase_fold/virulence"/>
</dbReference>
<dbReference type="InterPro" id="IPR024535">
    <property type="entry name" value="RHGA/B-epi-like_pectate_lyase"/>
</dbReference>
<evidence type="ECO:0000259" key="1">
    <source>
        <dbReference type="Pfam" id="PF12708"/>
    </source>
</evidence>
<evidence type="ECO:0000313" key="2">
    <source>
        <dbReference type="EMBL" id="SHG39813.1"/>
    </source>
</evidence>
<dbReference type="STRING" id="421058.SAMN05421866_0302"/>